<organism evidence="2 3">
    <name type="scientific">Elizabethkingia argenteiflava</name>
    <dbReference type="NCBI Taxonomy" id="2681556"/>
    <lineage>
        <taxon>Bacteria</taxon>
        <taxon>Pseudomonadati</taxon>
        <taxon>Bacteroidota</taxon>
        <taxon>Flavobacteriia</taxon>
        <taxon>Flavobacteriales</taxon>
        <taxon>Weeksellaceae</taxon>
        <taxon>Elizabethkingia</taxon>
    </lineage>
</organism>
<dbReference type="EMBL" id="JAAABJ010000491">
    <property type="protein sequence ID" value="NAW50970.1"/>
    <property type="molecule type" value="Genomic_DNA"/>
</dbReference>
<evidence type="ECO:0000256" key="1">
    <source>
        <dbReference type="SAM" id="MobiDB-lite"/>
    </source>
</evidence>
<accession>A0A845PY17</accession>
<dbReference type="AlphaFoldDB" id="A0A845PY17"/>
<proteinExistence type="predicted"/>
<keyword evidence="3" id="KW-1185">Reference proteome</keyword>
<sequence length="51" mass="5721">MVTLFPPTKITDATIPDMVIVPGGGWNNKASNKEVRSEKQKKQLPKVLWDL</sequence>
<feature type="compositionally biased region" description="Basic and acidic residues" evidence="1">
    <location>
        <begin position="31"/>
        <end position="41"/>
    </location>
</feature>
<gene>
    <name evidence="2" type="ORF">GNY06_06165</name>
</gene>
<evidence type="ECO:0000313" key="2">
    <source>
        <dbReference type="EMBL" id="NAW50970.1"/>
    </source>
</evidence>
<dbReference type="RefSeq" id="WP_166519263.1">
    <property type="nucleotide sequence ID" value="NZ_JAAABJ010000491.1"/>
</dbReference>
<comment type="caution">
    <text evidence="2">The sequence shown here is derived from an EMBL/GenBank/DDBJ whole genome shotgun (WGS) entry which is preliminary data.</text>
</comment>
<evidence type="ECO:0000313" key="3">
    <source>
        <dbReference type="Proteomes" id="UP000553459"/>
    </source>
</evidence>
<dbReference type="Proteomes" id="UP000553459">
    <property type="component" value="Unassembled WGS sequence"/>
</dbReference>
<feature type="region of interest" description="Disordered" evidence="1">
    <location>
        <begin position="26"/>
        <end position="51"/>
    </location>
</feature>
<protein>
    <submittedName>
        <fullName evidence="2">Uncharacterized protein</fullName>
    </submittedName>
</protein>
<reference evidence="2 3" key="1">
    <citation type="submission" date="2019-11" db="EMBL/GenBank/DDBJ databases">
        <title>Characterization of Elizabethkingia argenteiflava sp. nov., isolated from inner surface of Soybean Pods.</title>
        <authorList>
            <person name="Mo S."/>
        </authorList>
    </citation>
    <scope>NUCLEOTIDE SEQUENCE [LARGE SCALE GENOMIC DNA]</scope>
    <source>
        <strain evidence="2 3">YB22</strain>
    </source>
</reference>
<name>A0A845PY17_9FLAO</name>